<sequence>MKLQHPKPHKSVRRAMRSWAGPLAIALVMIIGLETAATAAFSSLEEHTVVYNGKCPGDRDDDCRD</sequence>
<gene>
    <name evidence="1" type="ORF">IQ217_08110</name>
</gene>
<dbReference type="Proteomes" id="UP000658720">
    <property type="component" value="Unassembled WGS sequence"/>
</dbReference>
<proteinExistence type="predicted"/>
<evidence type="ECO:0000313" key="1">
    <source>
        <dbReference type="EMBL" id="MBE9253811.1"/>
    </source>
</evidence>
<protein>
    <submittedName>
        <fullName evidence="1">Uncharacterized protein</fullName>
    </submittedName>
</protein>
<accession>A0ABR9VRZ6</accession>
<comment type="caution">
    <text evidence="1">The sequence shown here is derived from an EMBL/GenBank/DDBJ whole genome shotgun (WGS) entry which is preliminary data.</text>
</comment>
<dbReference type="EMBL" id="JADEVV010000018">
    <property type="protein sequence ID" value="MBE9253811.1"/>
    <property type="molecule type" value="Genomic_DNA"/>
</dbReference>
<dbReference type="RefSeq" id="WP_190598219.1">
    <property type="nucleotide sequence ID" value="NZ_JADEVV010000018.1"/>
</dbReference>
<keyword evidence="2" id="KW-1185">Reference proteome</keyword>
<name>A0ABR9VRZ6_9SYNC</name>
<evidence type="ECO:0000313" key="2">
    <source>
        <dbReference type="Proteomes" id="UP000658720"/>
    </source>
</evidence>
<organism evidence="1 2">
    <name type="scientific">Synechocystis salina LEGE 00031</name>
    <dbReference type="NCBI Taxonomy" id="1828736"/>
    <lineage>
        <taxon>Bacteria</taxon>
        <taxon>Bacillati</taxon>
        <taxon>Cyanobacteriota</taxon>
        <taxon>Cyanophyceae</taxon>
        <taxon>Synechococcales</taxon>
        <taxon>Merismopediaceae</taxon>
        <taxon>Synechocystis</taxon>
    </lineage>
</organism>
<reference evidence="1 2" key="1">
    <citation type="submission" date="2020-10" db="EMBL/GenBank/DDBJ databases">
        <authorList>
            <person name="Castelo-Branco R."/>
            <person name="Eusebio N."/>
            <person name="Adriana R."/>
            <person name="Vieira A."/>
            <person name="Brugerolle De Fraissinette N."/>
            <person name="Rezende De Castro R."/>
            <person name="Schneider M.P."/>
            <person name="Vasconcelos V."/>
            <person name="Leao P.N."/>
        </authorList>
    </citation>
    <scope>NUCLEOTIDE SEQUENCE [LARGE SCALE GENOMIC DNA]</scope>
    <source>
        <strain evidence="1 2">LEGE 00031</strain>
    </source>
</reference>